<evidence type="ECO:0000313" key="3">
    <source>
        <dbReference type="Proteomes" id="UP000029033"/>
    </source>
</evidence>
<sequence length="273" mass="29372">MTMSDDNPYALFEGDRGDMPADARRAAIALKRERYIDGTLYELALDHYDAVTRSLNNDLLEPVINERYRIMYAAPVAGEDVTLRSLKTRASLKREEAALLAFLRIRVLEYENMRVAADEWIVSLEEIRAALATGAGHLSARNDEEGVLRQIGALISAMNTYGYLERLDDDTMLRITPLVPAVLDRELADAWLGVAAADEDDETDGPGSDPSRDGTDDGPDDGDAEPGGTGEPGGGPDGGNGRRSPGMVDEPLFGDDALDDDALGGEAADGEGE</sequence>
<dbReference type="eggNOG" id="ENOG5031EP8">
    <property type="taxonomic scope" value="Bacteria"/>
</dbReference>
<feature type="compositionally biased region" description="Acidic residues" evidence="1">
    <location>
        <begin position="252"/>
        <end position="273"/>
    </location>
</feature>
<feature type="region of interest" description="Disordered" evidence="1">
    <location>
        <begin position="196"/>
        <end position="273"/>
    </location>
</feature>
<dbReference type="EMBL" id="JGZO01000004">
    <property type="protein sequence ID" value="KFI95046.1"/>
    <property type="molecule type" value="Genomic_DNA"/>
</dbReference>
<dbReference type="Proteomes" id="UP000029033">
    <property type="component" value="Unassembled WGS sequence"/>
</dbReference>
<dbReference type="Pfam" id="PF13835">
    <property type="entry name" value="DUF4194"/>
    <property type="match status" value="1"/>
</dbReference>
<dbReference type="OrthoDB" id="3240237at2"/>
<comment type="caution">
    <text evidence="2">The sequence shown here is derived from an EMBL/GenBank/DDBJ whole genome shotgun (WGS) entry which is preliminary data.</text>
</comment>
<name>A0A087DHP6_9BIFI</name>
<evidence type="ECO:0000313" key="2">
    <source>
        <dbReference type="EMBL" id="KFI95046.1"/>
    </source>
</evidence>
<gene>
    <name evidence="2" type="ORF">BSCA_0863</name>
</gene>
<reference evidence="2 3" key="1">
    <citation type="submission" date="2014-03" db="EMBL/GenBank/DDBJ databases">
        <title>Genomics of Bifidobacteria.</title>
        <authorList>
            <person name="Ventura M."/>
            <person name="Milani C."/>
            <person name="Lugli G.A."/>
        </authorList>
    </citation>
    <scope>NUCLEOTIDE SEQUENCE [LARGE SCALE GENOMIC DNA]</scope>
    <source>
        <strain evidence="2 3">LMG 21589</strain>
    </source>
</reference>
<keyword evidence="3" id="KW-1185">Reference proteome</keyword>
<evidence type="ECO:0008006" key="4">
    <source>
        <dbReference type="Google" id="ProtNLM"/>
    </source>
</evidence>
<feature type="compositionally biased region" description="Gly residues" evidence="1">
    <location>
        <begin position="225"/>
        <end position="241"/>
    </location>
</feature>
<accession>A0A087DHP6</accession>
<dbReference type="STRING" id="158787.BSCA_0863"/>
<organism evidence="2 3">
    <name type="scientific">Bifidobacterium scardovii</name>
    <dbReference type="NCBI Taxonomy" id="158787"/>
    <lineage>
        <taxon>Bacteria</taxon>
        <taxon>Bacillati</taxon>
        <taxon>Actinomycetota</taxon>
        <taxon>Actinomycetes</taxon>
        <taxon>Bifidobacteriales</taxon>
        <taxon>Bifidobacteriaceae</taxon>
        <taxon>Bifidobacterium</taxon>
    </lineage>
</organism>
<evidence type="ECO:0000256" key="1">
    <source>
        <dbReference type="SAM" id="MobiDB-lite"/>
    </source>
</evidence>
<dbReference type="InterPro" id="IPR025449">
    <property type="entry name" value="JetB"/>
</dbReference>
<protein>
    <recommendedName>
        <fullName evidence="4">DUF4194 domain-containing protein</fullName>
    </recommendedName>
</protein>
<proteinExistence type="predicted"/>
<dbReference type="AlphaFoldDB" id="A0A087DHP6"/>